<dbReference type="SUPFAM" id="SSF110296">
    <property type="entry name" value="Oligoxyloglucan reducing end-specific cellobiohydrolase"/>
    <property type="match status" value="3"/>
</dbReference>
<dbReference type="Proteomes" id="UP000671913">
    <property type="component" value="Chromosome"/>
</dbReference>
<feature type="region of interest" description="Disordered" evidence="2">
    <location>
        <begin position="457"/>
        <end position="478"/>
    </location>
</feature>
<dbReference type="InterPro" id="IPR003343">
    <property type="entry name" value="Big_2"/>
</dbReference>
<accession>A0A975GAQ9</accession>
<feature type="domain" description="SLH" evidence="4">
    <location>
        <begin position="166"/>
        <end position="226"/>
    </location>
</feature>
<dbReference type="RefSeq" id="WP_284680253.1">
    <property type="nucleotide sequence ID" value="NZ_CP060096.1"/>
</dbReference>
<dbReference type="Pfam" id="PF15902">
    <property type="entry name" value="Sortilin-Vps10"/>
    <property type="match status" value="1"/>
</dbReference>
<dbReference type="Pfam" id="PF02368">
    <property type="entry name" value="Big_2"/>
    <property type="match status" value="2"/>
</dbReference>
<dbReference type="PANTHER" id="PTHR43739">
    <property type="entry name" value="XYLOGLUCANASE (EUROFUNG)"/>
    <property type="match status" value="1"/>
</dbReference>
<sequence length="1401" mass="148347">MTEMLVGTKKRFSKISALIIAILMLISNIAATALAAPTNTTTAKQFTDIKGHWAEKEINDWISKGLIAGYEDNTFRPDNSVTRAEFVTFTDRSNNLTQTTDITFKDVKSTDWFYKEIQKAKAANIVSGYDDNTFRPNNSITREEAAAILTRLLKLQPVTQDALKGFKDASQFSDWAKDAVNTAVYYGLIKGYPDNTVGPDNLITRAETVVILNRALNLQQTPAQTSTIYDKAGTYGPQTGMNTINGDVTISAAAVTLQNTTIKGNLLISKAVGDGNVTLKNVIVEGTTTVNGGGEHSIVLEDCTLVQIIVNKDDGKIRLVAKGATKADSVTLQSGGKLEEDNVTGKGFTDVSIEGTNTQVTLKGNYDNIKVNAPGVSVEVASGTVNNLTVSDTAKDSKINIDDGVKVSVIAANAAAAITGKGTIETANINANNVTIEQKPTNTNIASGITAIIGGQSTTGSTSSNTGNSGGGSSSTPVSKPTKLYDVNLLPSGPNYIEFCFTNIKRVMRIYSIAKLPSEAKPSINEIISKSKGYDNLKPEYQSALVRIDGLNPNTEYKIYYIATDEHGNLISDISEFTAKTTPASVSITPSKVYSEVYMSVYEIKDFTFNISPSDAIVTAISDNTNVASVSTDGNTLTVAGKSTGIANITVTAKKDGYLDGQYNFKVNVINLQWQAANGGLPSSDIYTSLAIDPESTNTMYVGTYNGIYKTTDGGTTWSKLNGGLPSEVRICSLAIDPKSPNIIYTGTANNNGIYKTTDGGATWSKIGNELPQVLRILSLAVTPDASALYATVYNNVYKTTDGGITWSNVSTGLPTAWITCLAVDPNNSNTIYAGTDHGHGIYKTIDGGVSWNSVSNGLPQSSDGASITSLAIDPNNTNIIYAGTDDGHGIYKTMDGGITWKSINTGLPTKNLQITSLAIDAATGTLCASGFNGDNLNDIYRTTNGGVSWSSIGNGLPLTFRTYSLTIDSKTGILYAATSNGVYKLATRGNGNNQLTVMINPDGDYEGVNIATDESKDFTFAANPSDAVITASSDNENIAGVTSEGNKVTVTGKTVGTANIAVTAKKEGYADGRYNFKVNIVNLQWQAVNNGLSEIATTAIPLVAHTTENTIYIAVKDSVYKTTDGGATWISVGSGLPAGKQIYSLAIDPKTNTLYAATNNVIDSVYKITEGGTIWMSVGTGLPSGVWIRYIAIDPETGTVYAGTGNYSGTRGVFKIAAGDSTWSNISSGLPTTGVFSLAFNSKTNEVYAGTGSGIYKTTDGGVTWITINNGLPSNKYVNSIEINPVTGTVFAGIKNGTIYNIYKTTDGGVNWSNISDGKLPSNVLNAPLAIDYKNGILYAAISNNVYKTKDSGETWIKVSNTGWPTNVTTIDSLITDCNGIIYAATKSPKVGIYKFNTTP</sequence>
<evidence type="ECO:0000256" key="1">
    <source>
        <dbReference type="ARBA" id="ARBA00022737"/>
    </source>
</evidence>
<keyword evidence="1" id="KW-0677">Repeat</keyword>
<dbReference type="Gene3D" id="2.130.10.10">
    <property type="entry name" value="YVTN repeat-like/Quinoprotein amine dehydrogenase"/>
    <property type="match status" value="4"/>
</dbReference>
<feature type="compositionally biased region" description="Low complexity" evidence="2">
    <location>
        <begin position="457"/>
        <end position="467"/>
    </location>
</feature>
<evidence type="ECO:0000313" key="5">
    <source>
        <dbReference type="EMBL" id="QSZ27550.1"/>
    </source>
</evidence>
<proteinExistence type="predicted"/>
<dbReference type="Gene3D" id="2.60.40.1080">
    <property type="match status" value="2"/>
</dbReference>
<dbReference type="CDD" id="cd15482">
    <property type="entry name" value="Sialidase_non-viral"/>
    <property type="match status" value="1"/>
</dbReference>
<feature type="domain" description="SLH" evidence="4">
    <location>
        <begin position="100"/>
        <end position="163"/>
    </location>
</feature>
<evidence type="ECO:0000313" key="6">
    <source>
        <dbReference type="Proteomes" id="UP000671913"/>
    </source>
</evidence>
<dbReference type="InterPro" id="IPR015943">
    <property type="entry name" value="WD40/YVTN_repeat-like_dom_sf"/>
</dbReference>
<name>A0A975GAQ9_9THEO</name>
<dbReference type="EMBL" id="CP060096">
    <property type="protein sequence ID" value="QSZ27550.1"/>
    <property type="molecule type" value="Genomic_DNA"/>
</dbReference>
<dbReference type="InterPro" id="IPR001119">
    <property type="entry name" value="SLH_dom"/>
</dbReference>
<feature type="chain" id="PRO_5037355505" evidence="3">
    <location>
        <begin position="36"/>
        <end position="1401"/>
    </location>
</feature>
<dbReference type="GO" id="GO:0010411">
    <property type="term" value="P:xyloglucan metabolic process"/>
    <property type="evidence" value="ECO:0007669"/>
    <property type="project" value="TreeGrafter"/>
</dbReference>
<protein>
    <submittedName>
        <fullName evidence="5">S-layer homology domain-containing protein</fullName>
    </submittedName>
</protein>
<dbReference type="Pfam" id="PF14870">
    <property type="entry name" value="PSII_BNR"/>
    <property type="match status" value="1"/>
</dbReference>
<keyword evidence="3" id="KW-0732">Signal</keyword>
<dbReference type="PROSITE" id="PS51272">
    <property type="entry name" value="SLH"/>
    <property type="match status" value="3"/>
</dbReference>
<evidence type="ECO:0000259" key="4">
    <source>
        <dbReference type="PROSITE" id="PS51272"/>
    </source>
</evidence>
<gene>
    <name evidence="5" type="ORF">ACETAC_01090</name>
</gene>
<keyword evidence="6" id="KW-1185">Reference proteome</keyword>
<dbReference type="InterPro" id="IPR031778">
    <property type="entry name" value="Sortilin_N"/>
</dbReference>
<dbReference type="PANTHER" id="PTHR43739:SF5">
    <property type="entry name" value="EXO-ALPHA-SIALIDASE"/>
    <property type="match status" value="1"/>
</dbReference>
<dbReference type="InterPro" id="IPR028203">
    <property type="entry name" value="PSII_CF48-like_dom"/>
</dbReference>
<feature type="signal peptide" evidence="3">
    <location>
        <begin position="1"/>
        <end position="35"/>
    </location>
</feature>
<feature type="domain" description="SLH" evidence="4">
    <location>
        <begin position="41"/>
        <end position="99"/>
    </location>
</feature>
<dbReference type="KEGG" id="aaut:ACETAC_01090"/>
<dbReference type="InterPro" id="IPR052025">
    <property type="entry name" value="Xyloglucanase_GH74"/>
</dbReference>
<evidence type="ECO:0000256" key="2">
    <source>
        <dbReference type="SAM" id="MobiDB-lite"/>
    </source>
</evidence>
<evidence type="ECO:0000256" key="3">
    <source>
        <dbReference type="SAM" id="SignalP"/>
    </source>
</evidence>
<dbReference type="Pfam" id="PF00395">
    <property type="entry name" value="SLH"/>
    <property type="match status" value="3"/>
</dbReference>
<organism evidence="5 6">
    <name type="scientific">Aceticella autotrophica</name>
    <dbReference type="NCBI Taxonomy" id="2755338"/>
    <lineage>
        <taxon>Bacteria</taxon>
        <taxon>Bacillati</taxon>
        <taxon>Bacillota</taxon>
        <taxon>Clostridia</taxon>
        <taxon>Thermoanaerobacterales</taxon>
        <taxon>Thermoanaerobacteraceae</taxon>
        <taxon>Aceticella</taxon>
    </lineage>
</organism>
<reference evidence="5" key="1">
    <citation type="submission" date="2020-08" db="EMBL/GenBank/DDBJ databases">
        <title>Genomic insights into the carbon and energy metabolism of the first obligate autotrophic acetogenic bacterium Aceticella autotrophica gen. nov., sp. nov.</title>
        <authorList>
            <person name="Toshchakov S.V."/>
            <person name="Elcheninov A.G."/>
            <person name="Kublanov I.V."/>
            <person name="Frolov E.N."/>
            <person name="Lebedinsky A.V."/>
        </authorList>
    </citation>
    <scope>NUCLEOTIDE SEQUENCE</scope>
    <source>
        <strain evidence="5">3443-3Ac</strain>
    </source>
</reference>